<dbReference type="GO" id="GO:0003677">
    <property type="term" value="F:DNA binding"/>
    <property type="evidence" value="ECO:0007669"/>
    <property type="project" value="UniProtKB-KW"/>
</dbReference>
<dbReference type="SUPFAM" id="SSF82607">
    <property type="entry name" value="YbaB-like"/>
    <property type="match status" value="1"/>
</dbReference>
<keyword evidence="3" id="KW-1185">Reference proteome</keyword>
<dbReference type="RefSeq" id="WP_179282100.1">
    <property type="nucleotide sequence ID" value="NZ_FZOD01000016.1"/>
</dbReference>
<dbReference type="InterPro" id="IPR004401">
    <property type="entry name" value="YbaB/EbfC"/>
</dbReference>
<gene>
    <name evidence="2" type="ORF">SAMN05216276_1016117</name>
</gene>
<dbReference type="Gene3D" id="3.30.1310.10">
    <property type="entry name" value="Nucleoid-associated protein YbaB-like domain"/>
    <property type="match status" value="1"/>
</dbReference>
<dbReference type="Pfam" id="PF02575">
    <property type="entry name" value="YbaB_DNA_bd"/>
    <property type="match status" value="1"/>
</dbReference>
<name>A0A239HGM5_9ACTN</name>
<dbReference type="EMBL" id="FZOD01000016">
    <property type="protein sequence ID" value="SNS80462.1"/>
    <property type="molecule type" value="Genomic_DNA"/>
</dbReference>
<dbReference type="InterPro" id="IPR036894">
    <property type="entry name" value="YbaB-like_sf"/>
</dbReference>
<sequence>MGYPDDATLRLMEEGLSDLTGEGTAAGEMIRVVTDSAGRILKLTLNPNVMRMDSQELAEELCAAVQRAQADGERKTRELVGGILGSSEQLPDRTQFWNGH</sequence>
<proteinExistence type="predicted"/>
<reference evidence="2 3" key="1">
    <citation type="submission" date="2017-06" db="EMBL/GenBank/DDBJ databases">
        <authorList>
            <person name="Kim H.J."/>
            <person name="Triplett B.A."/>
        </authorList>
    </citation>
    <scope>NUCLEOTIDE SEQUENCE [LARGE SCALE GENOMIC DNA]</scope>
    <source>
        <strain evidence="2 3">CGMCC 4.2132</strain>
    </source>
</reference>
<organism evidence="2 3">
    <name type="scientific">Streptosporangium subroseum</name>
    <dbReference type="NCBI Taxonomy" id="106412"/>
    <lineage>
        <taxon>Bacteria</taxon>
        <taxon>Bacillati</taxon>
        <taxon>Actinomycetota</taxon>
        <taxon>Actinomycetes</taxon>
        <taxon>Streptosporangiales</taxon>
        <taxon>Streptosporangiaceae</taxon>
        <taxon>Streptosporangium</taxon>
    </lineage>
</organism>
<dbReference type="AlphaFoldDB" id="A0A239HGM5"/>
<feature type="region of interest" description="Disordered" evidence="1">
    <location>
        <begin position="79"/>
        <end position="100"/>
    </location>
</feature>
<evidence type="ECO:0000256" key="1">
    <source>
        <dbReference type="SAM" id="MobiDB-lite"/>
    </source>
</evidence>
<evidence type="ECO:0000313" key="2">
    <source>
        <dbReference type="EMBL" id="SNS80462.1"/>
    </source>
</evidence>
<accession>A0A239HGM5</accession>
<protein>
    <submittedName>
        <fullName evidence="2">Conserved DNA-binding protein YbaB</fullName>
    </submittedName>
</protein>
<keyword evidence="2" id="KW-0238">DNA-binding</keyword>
<evidence type="ECO:0000313" key="3">
    <source>
        <dbReference type="Proteomes" id="UP000198282"/>
    </source>
</evidence>
<dbReference type="Proteomes" id="UP000198282">
    <property type="component" value="Unassembled WGS sequence"/>
</dbReference>